<evidence type="ECO:0000313" key="15">
    <source>
        <dbReference type="Proteomes" id="UP000250572"/>
    </source>
</evidence>
<dbReference type="GO" id="GO:0042157">
    <property type="term" value="P:lipoprotein metabolic process"/>
    <property type="evidence" value="ECO:0007669"/>
    <property type="project" value="InterPro"/>
</dbReference>
<name>A0A315VCN4_GAMAF</name>
<comment type="similarity">
    <text evidence="2">Belongs to the apolipoprotein A1/A4/E family.</text>
</comment>
<dbReference type="GO" id="GO:0033700">
    <property type="term" value="P:phospholipid efflux"/>
    <property type="evidence" value="ECO:0007669"/>
    <property type="project" value="TreeGrafter"/>
</dbReference>
<dbReference type="PANTHER" id="PTHR18976:SF28">
    <property type="entry name" value="APOLIPOPROTEIN A-IV-RELATED"/>
    <property type="match status" value="1"/>
</dbReference>
<organism evidence="14 15">
    <name type="scientific">Gambusia affinis</name>
    <name type="common">Western mosquitofish</name>
    <name type="synonym">Heterandria affinis</name>
    <dbReference type="NCBI Taxonomy" id="33528"/>
    <lineage>
        <taxon>Eukaryota</taxon>
        <taxon>Metazoa</taxon>
        <taxon>Chordata</taxon>
        <taxon>Craniata</taxon>
        <taxon>Vertebrata</taxon>
        <taxon>Euteleostomi</taxon>
        <taxon>Actinopterygii</taxon>
        <taxon>Neopterygii</taxon>
        <taxon>Teleostei</taxon>
        <taxon>Neoteleostei</taxon>
        <taxon>Acanthomorphata</taxon>
        <taxon>Ovalentaria</taxon>
        <taxon>Atherinomorphae</taxon>
        <taxon>Cyprinodontiformes</taxon>
        <taxon>Poeciliidae</taxon>
        <taxon>Poeciliinae</taxon>
        <taxon>Gambusia</taxon>
    </lineage>
</organism>
<evidence type="ECO:0000256" key="11">
    <source>
        <dbReference type="ARBA" id="ARBA00023166"/>
    </source>
</evidence>
<keyword evidence="5" id="KW-0153">Cholesterol metabolism</keyword>
<dbReference type="STRING" id="33528.ENSGAFP00000011922"/>
<dbReference type="FunFam" id="1.20.120.20:FF:000007">
    <property type="entry name" value="Apolipoprotein A-IV a"/>
    <property type="match status" value="1"/>
</dbReference>
<sequence>MKAMLHVMVYVLPDILAKLGLSDHLKGVISCLGCFADIVPESISHYFQLWLGSVSVEEVEVMKVFVLLIAAVLSGCNANLFYADAPKPKLEVLTDAFWDYIAKATQTADDTLEMIRSSPIGQEVNARLTESADLASKYAVTLQEQLSPAAEDLMNKITTEADMLKSVLTQELSSVRGKLEPYTENMKAQIQQRVEQLKQELAPYADSLDSDALRSTLIQKSEELKTNLEQSVKDLQAQLGPYTDDLKQKVDRHLEAFQKSVAPMTEKVQVELTQRASLVKQIVAPYAEDLREKLDPYAQDLQSQLMSLYQSFLEAN</sequence>
<keyword evidence="9" id="KW-0445">Lipid transport</keyword>
<dbReference type="Proteomes" id="UP000250572">
    <property type="component" value="Unassembled WGS sequence"/>
</dbReference>
<evidence type="ECO:0000256" key="1">
    <source>
        <dbReference type="ARBA" id="ARBA00004613"/>
    </source>
</evidence>
<dbReference type="GO" id="GO:0008203">
    <property type="term" value="P:cholesterol metabolic process"/>
    <property type="evidence" value="ECO:0007669"/>
    <property type="project" value="UniProtKB-KW"/>
</dbReference>
<evidence type="ECO:0000256" key="4">
    <source>
        <dbReference type="ARBA" id="ARBA00022525"/>
    </source>
</evidence>
<evidence type="ECO:0000256" key="6">
    <source>
        <dbReference type="ARBA" id="ARBA00022729"/>
    </source>
</evidence>
<comment type="subcellular location">
    <subcellularLocation>
        <location evidence="1">Secreted</location>
    </subcellularLocation>
</comment>
<reference evidence="14 15" key="1">
    <citation type="journal article" date="2018" name="G3 (Bethesda)">
        <title>A High-Quality Reference Genome for the Invasive Mosquitofish Gambusia affinis Using a Chicago Library.</title>
        <authorList>
            <person name="Hoffberg S.L."/>
            <person name="Troendle N.J."/>
            <person name="Glenn T.C."/>
            <person name="Mahmud O."/>
            <person name="Louha S."/>
            <person name="Chalopin D."/>
            <person name="Bennetzen J.L."/>
            <person name="Mauricio R."/>
        </authorList>
    </citation>
    <scope>NUCLEOTIDE SEQUENCE [LARGE SCALE GENOMIC DNA]</scope>
    <source>
        <strain evidence="14">NE01/NJP1002.9</strain>
        <tissue evidence="14">Muscle</tissue>
    </source>
</reference>
<evidence type="ECO:0000256" key="5">
    <source>
        <dbReference type="ARBA" id="ARBA00022548"/>
    </source>
</evidence>
<protein>
    <recommendedName>
        <fullName evidence="16">Apolipoprotein A-IV</fullName>
    </recommendedName>
</protein>
<evidence type="ECO:0000256" key="2">
    <source>
        <dbReference type="ARBA" id="ARBA00008788"/>
    </source>
</evidence>
<keyword evidence="12" id="KW-0753">Steroid metabolism</keyword>
<accession>A0A315VCN4</accession>
<dbReference type="InterPro" id="IPR000074">
    <property type="entry name" value="ApoA_E"/>
</dbReference>
<comment type="caution">
    <text evidence="14">The sequence shown here is derived from an EMBL/GenBank/DDBJ whole genome shotgun (WGS) entry which is preliminary data.</text>
</comment>
<comment type="function">
    <text evidence="13">Participates in the reverse transport of cholesterol from tissues to the liver for excretion by promoting cholesterol efflux from tissues and by acting as a cofactor for the lecithin cholesterol acyltransferase (LCAT).</text>
</comment>
<dbReference type="GO" id="GO:0055090">
    <property type="term" value="P:acylglycerol homeostasis"/>
    <property type="evidence" value="ECO:0007669"/>
    <property type="project" value="TreeGrafter"/>
</dbReference>
<dbReference type="GO" id="GO:0060228">
    <property type="term" value="F:phosphatidylcholine-sterol O-acyltransferase activator activity"/>
    <property type="evidence" value="ECO:0007669"/>
    <property type="project" value="TreeGrafter"/>
</dbReference>
<proteinExistence type="inferred from homology"/>
<dbReference type="GO" id="GO:0005543">
    <property type="term" value="F:phospholipid binding"/>
    <property type="evidence" value="ECO:0007669"/>
    <property type="project" value="TreeGrafter"/>
</dbReference>
<dbReference type="GO" id="GO:0042627">
    <property type="term" value="C:chylomicron"/>
    <property type="evidence" value="ECO:0007669"/>
    <property type="project" value="TreeGrafter"/>
</dbReference>
<evidence type="ECO:0000256" key="3">
    <source>
        <dbReference type="ARBA" id="ARBA00022448"/>
    </source>
</evidence>
<keyword evidence="11" id="KW-1207">Sterol metabolism</keyword>
<keyword evidence="6" id="KW-0732">Signal</keyword>
<dbReference type="SUPFAM" id="SSF58113">
    <property type="entry name" value="Apolipoprotein A-I"/>
    <property type="match status" value="1"/>
</dbReference>
<dbReference type="AlphaFoldDB" id="A0A315VCN4"/>
<evidence type="ECO:0000256" key="8">
    <source>
        <dbReference type="ARBA" id="ARBA00022850"/>
    </source>
</evidence>
<dbReference type="GO" id="GO:1903561">
    <property type="term" value="C:extracellular vesicle"/>
    <property type="evidence" value="ECO:0007669"/>
    <property type="project" value="TreeGrafter"/>
</dbReference>
<dbReference type="Pfam" id="PF01442">
    <property type="entry name" value="Apolipoprotein"/>
    <property type="match status" value="1"/>
</dbReference>
<dbReference type="GO" id="GO:0120020">
    <property type="term" value="F:cholesterol transfer activity"/>
    <property type="evidence" value="ECO:0007669"/>
    <property type="project" value="TreeGrafter"/>
</dbReference>
<keyword evidence="8" id="KW-0345">HDL</keyword>
<evidence type="ECO:0000313" key="14">
    <source>
        <dbReference type="EMBL" id="PWA20590.1"/>
    </source>
</evidence>
<dbReference type="EMBL" id="NHOQ01001935">
    <property type="protein sequence ID" value="PWA20590.1"/>
    <property type="molecule type" value="Genomic_DNA"/>
</dbReference>
<dbReference type="Gene3D" id="1.20.120.20">
    <property type="entry name" value="Apolipoprotein"/>
    <property type="match status" value="2"/>
</dbReference>
<evidence type="ECO:0000256" key="12">
    <source>
        <dbReference type="ARBA" id="ARBA00023221"/>
    </source>
</evidence>
<evidence type="ECO:0008006" key="16">
    <source>
        <dbReference type="Google" id="ProtNLM"/>
    </source>
</evidence>
<evidence type="ECO:0000256" key="13">
    <source>
        <dbReference type="ARBA" id="ARBA00037506"/>
    </source>
</evidence>
<dbReference type="PANTHER" id="PTHR18976">
    <property type="entry name" value="APOLIPOPROTEIN"/>
    <property type="match status" value="1"/>
</dbReference>
<dbReference type="GO" id="GO:0034364">
    <property type="term" value="C:high-density lipoprotein particle"/>
    <property type="evidence" value="ECO:0007669"/>
    <property type="project" value="UniProtKB-KW"/>
</dbReference>
<keyword evidence="4" id="KW-0964">Secreted</keyword>
<keyword evidence="10" id="KW-0443">Lipid metabolism</keyword>
<dbReference type="FunFam" id="1.20.120.20:FF:000008">
    <property type="entry name" value="Apolipoprotein A-IV a"/>
    <property type="match status" value="1"/>
</dbReference>
<dbReference type="InterPro" id="IPR050163">
    <property type="entry name" value="Apolipoprotein_A1/A4/E"/>
</dbReference>
<gene>
    <name evidence="14" type="ORF">CCH79_00011480</name>
</gene>
<dbReference type="GO" id="GO:0033344">
    <property type="term" value="P:cholesterol efflux"/>
    <property type="evidence" value="ECO:0007669"/>
    <property type="project" value="TreeGrafter"/>
</dbReference>
<evidence type="ECO:0000256" key="9">
    <source>
        <dbReference type="ARBA" id="ARBA00023055"/>
    </source>
</evidence>
<keyword evidence="7" id="KW-0677">Repeat</keyword>
<dbReference type="GO" id="GO:0034361">
    <property type="term" value="C:very-low-density lipoprotein particle"/>
    <property type="evidence" value="ECO:0007669"/>
    <property type="project" value="TreeGrafter"/>
</dbReference>
<evidence type="ECO:0000256" key="7">
    <source>
        <dbReference type="ARBA" id="ARBA00022737"/>
    </source>
</evidence>
<dbReference type="GO" id="GO:0034362">
    <property type="term" value="C:low-density lipoprotein particle"/>
    <property type="evidence" value="ECO:0007669"/>
    <property type="project" value="TreeGrafter"/>
</dbReference>
<keyword evidence="15" id="KW-1185">Reference proteome</keyword>
<keyword evidence="3" id="KW-0813">Transport</keyword>
<evidence type="ECO:0000256" key="10">
    <source>
        <dbReference type="ARBA" id="ARBA00023098"/>
    </source>
</evidence>